<protein>
    <recommendedName>
        <fullName evidence="1">Cytochrome c-552/4 domain-containing protein</fullName>
    </recommendedName>
</protein>
<accession>D6Z5W8</accession>
<gene>
    <name evidence="2" type="ordered locus">DaAHT2_0137</name>
</gene>
<dbReference type="SUPFAM" id="SSF48695">
    <property type="entry name" value="Multiheme cytochromes"/>
    <property type="match status" value="1"/>
</dbReference>
<dbReference type="OrthoDB" id="9814800at2"/>
<dbReference type="InterPro" id="IPR036280">
    <property type="entry name" value="Multihaem_cyt_sf"/>
</dbReference>
<dbReference type="InterPro" id="IPR023155">
    <property type="entry name" value="Cyt_c-552/4"/>
</dbReference>
<dbReference type="KEGG" id="dak:DaAHT2_0137"/>
<dbReference type="InParanoid" id="D6Z5W8"/>
<sequence length="434" mass="48270">MKRAKLWPMFALLVCVAFGGWSGFAVFSAVAGEKEQVFAAGSFEDPEVCARCHRDIYQEWSHSMHAYAWDNQWFRADYEQAHRETGGATDMLCGPCHAPVAARTGQLPPHDGSEFDAVSQRGVSCDFCHTVTGLEQVYNMGHVSEPGRVKRGPRGDGREMYHAVEFSELHTRAEFCGSCHQVIHPATGVAIIDTYQDWQNNEYGQKNIRCQDCHMTPTPGVGQRRGRAATMGENRSNVAFHAFSGGSVYVQEFLGHREQARMAREMLRAAAVVELSPRVTNDATLELTVDVRNVGAGHKIPTGVTYIRKMWLQVEVLNGAGEKVYSSGHLVEGNHVDPEAVFFRLLFVDEQGELTGKSWRAQGIGYDRRIAANSSEREVYRIGLPARSDYTINTRLMYRSFSQATIERLEGILDKALPPLGSVEMAKATAKVSY</sequence>
<dbReference type="HOGENOM" id="CLU_032391_0_0_7"/>
<evidence type="ECO:0000313" key="3">
    <source>
        <dbReference type="Proteomes" id="UP000001508"/>
    </source>
</evidence>
<dbReference type="EMBL" id="CP001940">
    <property type="protein sequence ID" value="ADH84850.1"/>
    <property type="molecule type" value="Genomic_DNA"/>
</dbReference>
<dbReference type="Gene3D" id="1.10.1130.10">
    <property type="entry name" value="Flavocytochrome C3, Chain A"/>
    <property type="match status" value="1"/>
</dbReference>
<dbReference type="STRING" id="589865.DaAHT2_0137"/>
<proteinExistence type="predicted"/>
<name>D6Z5W8_DESAT</name>
<dbReference type="eggNOG" id="COG4885">
    <property type="taxonomic scope" value="Bacteria"/>
</dbReference>
<dbReference type="Proteomes" id="UP000001508">
    <property type="component" value="Chromosome"/>
</dbReference>
<feature type="domain" description="Cytochrome c-552/4" evidence="1">
    <location>
        <begin position="48"/>
        <end position="130"/>
    </location>
</feature>
<keyword evidence="3" id="KW-1185">Reference proteome</keyword>
<dbReference type="Pfam" id="PF13435">
    <property type="entry name" value="Cytochrome_C554"/>
    <property type="match status" value="1"/>
</dbReference>
<organism evidence="2 3">
    <name type="scientific">Desulfurivibrio alkaliphilus (strain DSM 19089 / UNIQEM U267 / AHT2)</name>
    <dbReference type="NCBI Taxonomy" id="589865"/>
    <lineage>
        <taxon>Bacteria</taxon>
        <taxon>Pseudomonadati</taxon>
        <taxon>Thermodesulfobacteriota</taxon>
        <taxon>Desulfobulbia</taxon>
        <taxon>Desulfobulbales</taxon>
        <taxon>Desulfobulbaceae</taxon>
        <taxon>Desulfurivibrio</taxon>
    </lineage>
</organism>
<evidence type="ECO:0000313" key="2">
    <source>
        <dbReference type="EMBL" id="ADH84850.1"/>
    </source>
</evidence>
<dbReference type="AlphaFoldDB" id="D6Z5W8"/>
<evidence type="ECO:0000259" key="1">
    <source>
        <dbReference type="Pfam" id="PF13435"/>
    </source>
</evidence>
<reference evidence="3" key="1">
    <citation type="submission" date="2010-02" db="EMBL/GenBank/DDBJ databases">
        <title>Complete sequence of Desulfurivibrio alkaliphilus AHT2.</title>
        <authorList>
            <consortium name="US DOE Joint Genome Institute"/>
            <person name="Pitluck S."/>
            <person name="Chertkov O."/>
            <person name="Detter J.C."/>
            <person name="Han C."/>
            <person name="Tapia R."/>
            <person name="Larimer F."/>
            <person name="Land M."/>
            <person name="Hauser L."/>
            <person name="Kyrpides N."/>
            <person name="Mikhailova N."/>
            <person name="Sorokin D.Y."/>
            <person name="Muyzer G."/>
            <person name="Woyke T."/>
        </authorList>
    </citation>
    <scope>NUCLEOTIDE SEQUENCE [LARGE SCALE GENOMIC DNA]</scope>
    <source>
        <strain evidence="3">DSM 19089 / UNIQEM U267 / AHT2</strain>
    </source>
</reference>
<dbReference type="RefSeq" id="WP_013162381.1">
    <property type="nucleotide sequence ID" value="NC_014216.1"/>
</dbReference>